<dbReference type="PANTHER" id="PTHR13094:SF1">
    <property type="entry name" value="NADH DEHYDROGENASE [UBIQUINONE] 1 BETA SUBCOMPLEX SUBUNIT 10"/>
    <property type="match status" value="1"/>
</dbReference>
<keyword evidence="9" id="KW-0472">Membrane</keyword>
<feature type="region of interest" description="Disordered" evidence="10">
    <location>
        <begin position="147"/>
        <end position="167"/>
    </location>
</feature>
<sequence length="167" mass="19611">MGADGHSPFERFANSVASTLEGPVVWFRKTIVEPNQKQYPWYHQKFRRVPTIDECYTDDRVCQFEADEQFRRDKMVDNDILTILRHRLEDCVFYEAPDHLVKCEEIKQTYLKAEENWFTKYGDLGAYGKAKAAYMKQKHRMIWERRHGPVGSGMKTDDKPAADQEAA</sequence>
<accession>A0A336MMU1</accession>
<dbReference type="VEuPathDB" id="VectorBase:CSON009846"/>
<feature type="compositionally biased region" description="Basic and acidic residues" evidence="10">
    <location>
        <begin position="155"/>
        <end position="167"/>
    </location>
</feature>
<dbReference type="GO" id="GO:0045271">
    <property type="term" value="C:respiratory chain complex I"/>
    <property type="evidence" value="ECO:0007669"/>
    <property type="project" value="UniProtKB-ARBA"/>
</dbReference>
<proteinExistence type="inferred from homology"/>
<evidence type="ECO:0000256" key="6">
    <source>
        <dbReference type="ARBA" id="ARBA00022792"/>
    </source>
</evidence>
<evidence type="ECO:0000256" key="4">
    <source>
        <dbReference type="ARBA" id="ARBA00022448"/>
    </source>
</evidence>
<evidence type="ECO:0000313" key="11">
    <source>
        <dbReference type="EMBL" id="SSX31606.1"/>
    </source>
</evidence>
<reference evidence="11" key="1">
    <citation type="submission" date="2018-07" db="EMBL/GenBank/DDBJ databases">
        <authorList>
            <person name="Quirk P.G."/>
            <person name="Krulwich T.A."/>
        </authorList>
    </citation>
    <scope>NUCLEOTIDE SEQUENCE</scope>
</reference>
<evidence type="ECO:0000256" key="10">
    <source>
        <dbReference type="SAM" id="MobiDB-lite"/>
    </source>
</evidence>
<gene>
    <name evidence="11" type="primary">CSON003855</name>
    <name evidence="12" type="synonym">CSON009846</name>
</gene>
<keyword evidence="8" id="KW-0496">Mitochondrion</keyword>
<dbReference type="EMBL" id="UFQT01003943">
    <property type="protein sequence ID" value="SSX35382.1"/>
    <property type="molecule type" value="Genomic_DNA"/>
</dbReference>
<dbReference type="InterPro" id="IPR019377">
    <property type="entry name" value="NADH_UbQ_OxRdtase_su10"/>
</dbReference>
<dbReference type="VEuPathDB" id="VectorBase:CSON003855"/>
<dbReference type="EMBL" id="UFQT01001740">
    <property type="protein sequence ID" value="SSX31606.1"/>
    <property type="molecule type" value="Genomic_DNA"/>
</dbReference>
<keyword evidence="6" id="KW-0999">Mitochondrion inner membrane</keyword>
<dbReference type="Pfam" id="PF10249">
    <property type="entry name" value="NDUFB10"/>
    <property type="match status" value="1"/>
</dbReference>
<keyword evidence="4" id="KW-0813">Transport</keyword>
<evidence type="ECO:0000256" key="8">
    <source>
        <dbReference type="ARBA" id="ARBA00023128"/>
    </source>
</evidence>
<evidence type="ECO:0000256" key="1">
    <source>
        <dbReference type="ARBA" id="ARBA00004443"/>
    </source>
</evidence>
<name>A0A336MMU1_CULSO</name>
<keyword evidence="5" id="KW-0679">Respiratory chain</keyword>
<dbReference type="AlphaFoldDB" id="A0A336MMU1"/>
<dbReference type="GO" id="GO:0005743">
    <property type="term" value="C:mitochondrial inner membrane"/>
    <property type="evidence" value="ECO:0007669"/>
    <property type="project" value="UniProtKB-SubCell"/>
</dbReference>
<dbReference type="InterPro" id="IPR039993">
    <property type="entry name" value="NDUFB10"/>
</dbReference>
<evidence type="ECO:0000256" key="9">
    <source>
        <dbReference type="ARBA" id="ARBA00023136"/>
    </source>
</evidence>
<organism evidence="11">
    <name type="scientific">Culicoides sonorensis</name>
    <name type="common">Biting midge</name>
    <dbReference type="NCBI Taxonomy" id="179676"/>
    <lineage>
        <taxon>Eukaryota</taxon>
        <taxon>Metazoa</taxon>
        <taxon>Ecdysozoa</taxon>
        <taxon>Arthropoda</taxon>
        <taxon>Hexapoda</taxon>
        <taxon>Insecta</taxon>
        <taxon>Pterygota</taxon>
        <taxon>Neoptera</taxon>
        <taxon>Endopterygota</taxon>
        <taxon>Diptera</taxon>
        <taxon>Nematocera</taxon>
        <taxon>Chironomoidea</taxon>
        <taxon>Ceratopogonidae</taxon>
        <taxon>Ceratopogoninae</taxon>
        <taxon>Culicoides</taxon>
        <taxon>Monoculicoides</taxon>
    </lineage>
</organism>
<dbReference type="OMA" id="ERPVYYH"/>
<protein>
    <recommendedName>
        <fullName evidence="3">NADH dehydrogenase [ubiquinone] 1 beta subcomplex subunit 10</fullName>
    </recommendedName>
</protein>
<evidence type="ECO:0000256" key="5">
    <source>
        <dbReference type="ARBA" id="ARBA00022660"/>
    </source>
</evidence>
<comment type="subcellular location">
    <subcellularLocation>
        <location evidence="1">Mitochondrion inner membrane</location>
        <topology evidence="1">Peripheral membrane protein</topology>
        <orientation evidence="1">Matrix side</orientation>
    </subcellularLocation>
</comment>
<evidence type="ECO:0000313" key="12">
    <source>
        <dbReference type="EMBL" id="SSX35382.1"/>
    </source>
</evidence>
<keyword evidence="7" id="KW-0249">Electron transport</keyword>
<evidence type="ECO:0000256" key="2">
    <source>
        <dbReference type="ARBA" id="ARBA00008317"/>
    </source>
</evidence>
<evidence type="ECO:0000256" key="3">
    <source>
        <dbReference type="ARBA" id="ARBA00014109"/>
    </source>
</evidence>
<evidence type="ECO:0000256" key="7">
    <source>
        <dbReference type="ARBA" id="ARBA00022982"/>
    </source>
</evidence>
<dbReference type="PANTHER" id="PTHR13094">
    <property type="entry name" value="NADH-UBIQUINONE OXIDOREDUCTASE PDSW SUBUNIT"/>
    <property type="match status" value="1"/>
</dbReference>
<comment type="similarity">
    <text evidence="2">Belongs to the complex I NDUFB10 subunit family.</text>
</comment>